<evidence type="ECO:0000256" key="2">
    <source>
        <dbReference type="PIRSR" id="PIRSR006232-1"/>
    </source>
</evidence>
<feature type="binding site" evidence="2">
    <location>
        <position position="58"/>
    </location>
    <ligand>
        <name>Fe cation</name>
        <dbReference type="ChEBI" id="CHEBI:24875"/>
    </ligand>
</feature>
<dbReference type="Pfam" id="PF02678">
    <property type="entry name" value="Pirin"/>
    <property type="match status" value="1"/>
</dbReference>
<reference evidence="6 7" key="1">
    <citation type="submission" date="2019-09" db="EMBL/GenBank/DDBJ databases">
        <title>Segnochrobactrum spirostomi gen. nov., sp. nov., isolated from the ciliate Spirostomum cf. yagiui and description of a novel family, Segnochrobactraceae fam. nov. within the order Rhizobiales of the class Alphaproteobacteria.</title>
        <authorList>
            <person name="Akter S."/>
            <person name="Shazib S.U.A."/>
            <person name="Shin M.K."/>
        </authorList>
    </citation>
    <scope>NUCLEOTIDE SEQUENCE [LARGE SCALE GENOMIC DNA]</scope>
    <source>
        <strain evidence="6 7">Sp-1</strain>
    </source>
</reference>
<sequence>MGARPVSVSVSPAIRLTRRADTPDFSVSGIDLHDIAGPRAPVTVLDEFRVTGRPFPPHPHAGFSAVTYVLPGSAGGLRSRDSLGHDITVGPGGIVWTEAGHGLLHHEVPSDPDKMLHGLQIFVNASARAKLGPPRLLWLDGAAVPIHRDGEGVLARVVVGEFGGVRSPLEPTEPFTLLDVDLTGSTSFALGEDQFATVYARSGRVELGAGHSPRTLQRSEIATLHGGADRISIEALDPANVLILVGLEIRDPVVAHGPFIMNSEDQIRDAAARYTRGAMGSLPALAND</sequence>
<dbReference type="SUPFAM" id="SSF51182">
    <property type="entry name" value="RmlC-like cupins"/>
    <property type="match status" value="1"/>
</dbReference>
<organism evidence="6 7">
    <name type="scientific">Segnochrobactrum spirostomi</name>
    <dbReference type="NCBI Taxonomy" id="2608987"/>
    <lineage>
        <taxon>Bacteria</taxon>
        <taxon>Pseudomonadati</taxon>
        <taxon>Pseudomonadota</taxon>
        <taxon>Alphaproteobacteria</taxon>
        <taxon>Hyphomicrobiales</taxon>
        <taxon>Segnochrobactraceae</taxon>
        <taxon>Segnochrobactrum</taxon>
    </lineage>
</organism>
<dbReference type="Pfam" id="PF05726">
    <property type="entry name" value="Pirin_C"/>
    <property type="match status" value="1"/>
</dbReference>
<evidence type="ECO:0000256" key="1">
    <source>
        <dbReference type="ARBA" id="ARBA00008416"/>
    </source>
</evidence>
<dbReference type="InterPro" id="IPR011051">
    <property type="entry name" value="RmlC_Cupin_sf"/>
</dbReference>
<dbReference type="InterPro" id="IPR008778">
    <property type="entry name" value="Pirin_C_dom"/>
</dbReference>
<dbReference type="Gene3D" id="2.60.120.10">
    <property type="entry name" value="Jelly Rolls"/>
    <property type="match status" value="2"/>
</dbReference>
<keyword evidence="7" id="KW-1185">Reference proteome</keyword>
<feature type="domain" description="Pirin C-terminal" evidence="5">
    <location>
        <begin position="180"/>
        <end position="279"/>
    </location>
</feature>
<dbReference type="AlphaFoldDB" id="A0A6A7YAJ1"/>
<dbReference type="PIRSF" id="PIRSF006232">
    <property type="entry name" value="Pirin"/>
    <property type="match status" value="1"/>
</dbReference>
<name>A0A6A7YAJ1_9HYPH</name>
<feature type="binding site" evidence="2">
    <location>
        <position position="60"/>
    </location>
    <ligand>
        <name>Fe cation</name>
        <dbReference type="ChEBI" id="CHEBI:24875"/>
    </ligand>
</feature>
<dbReference type="GO" id="GO:0046872">
    <property type="term" value="F:metal ion binding"/>
    <property type="evidence" value="ECO:0007669"/>
    <property type="project" value="UniProtKB-KW"/>
</dbReference>
<dbReference type="PANTHER" id="PTHR13903">
    <property type="entry name" value="PIRIN-RELATED"/>
    <property type="match status" value="1"/>
</dbReference>
<dbReference type="EMBL" id="VWNA01000002">
    <property type="protein sequence ID" value="MQT14682.1"/>
    <property type="molecule type" value="Genomic_DNA"/>
</dbReference>
<comment type="caution">
    <text evidence="6">The sequence shown here is derived from an EMBL/GenBank/DDBJ whole genome shotgun (WGS) entry which is preliminary data.</text>
</comment>
<proteinExistence type="inferred from homology"/>
<dbReference type="PANTHER" id="PTHR13903:SF8">
    <property type="entry name" value="PIRIN"/>
    <property type="match status" value="1"/>
</dbReference>
<evidence type="ECO:0000259" key="5">
    <source>
        <dbReference type="Pfam" id="PF05726"/>
    </source>
</evidence>
<evidence type="ECO:0000313" key="6">
    <source>
        <dbReference type="EMBL" id="MQT14682.1"/>
    </source>
</evidence>
<keyword evidence="2" id="KW-0479">Metal-binding</keyword>
<evidence type="ECO:0000259" key="4">
    <source>
        <dbReference type="Pfam" id="PF02678"/>
    </source>
</evidence>
<dbReference type="InterPro" id="IPR012093">
    <property type="entry name" value="Pirin"/>
</dbReference>
<evidence type="ECO:0000256" key="3">
    <source>
        <dbReference type="RuleBase" id="RU003457"/>
    </source>
</evidence>
<feature type="domain" description="Pirin N-terminal" evidence="4">
    <location>
        <begin position="50"/>
        <end position="123"/>
    </location>
</feature>
<dbReference type="InterPro" id="IPR003829">
    <property type="entry name" value="Pirin_N_dom"/>
</dbReference>
<dbReference type="InterPro" id="IPR014710">
    <property type="entry name" value="RmlC-like_jellyroll"/>
</dbReference>
<feature type="binding site" evidence="2">
    <location>
        <position position="107"/>
    </location>
    <ligand>
        <name>Fe cation</name>
        <dbReference type="ChEBI" id="CHEBI:24875"/>
    </ligand>
</feature>
<gene>
    <name evidence="6" type="ORF">F0357_18880</name>
</gene>
<comment type="similarity">
    <text evidence="1 3">Belongs to the pirin family.</text>
</comment>
<accession>A0A6A7YAJ1</accession>
<evidence type="ECO:0000313" key="7">
    <source>
        <dbReference type="Proteomes" id="UP000332515"/>
    </source>
</evidence>
<feature type="binding site" evidence="2">
    <location>
        <position position="105"/>
    </location>
    <ligand>
        <name>Fe cation</name>
        <dbReference type="ChEBI" id="CHEBI:24875"/>
    </ligand>
</feature>
<comment type="cofactor">
    <cofactor evidence="2">
        <name>Fe cation</name>
        <dbReference type="ChEBI" id="CHEBI:24875"/>
    </cofactor>
    <text evidence="2">Binds 1 Fe cation per subunit.</text>
</comment>
<keyword evidence="2" id="KW-0408">Iron</keyword>
<dbReference type="Proteomes" id="UP000332515">
    <property type="component" value="Unassembled WGS sequence"/>
</dbReference>
<protein>
    <submittedName>
        <fullName evidence="6">Pirin family protein</fullName>
    </submittedName>
</protein>